<dbReference type="Pfam" id="PF05618">
    <property type="entry name" value="Zn_protease"/>
    <property type="match status" value="1"/>
</dbReference>
<organism evidence="2 3">
    <name type="scientific">Bythopirellula goksoeyrii</name>
    <dbReference type="NCBI Taxonomy" id="1400387"/>
    <lineage>
        <taxon>Bacteria</taxon>
        <taxon>Pseudomonadati</taxon>
        <taxon>Planctomycetota</taxon>
        <taxon>Planctomycetia</taxon>
        <taxon>Pirellulales</taxon>
        <taxon>Lacipirellulaceae</taxon>
        <taxon>Bythopirellula</taxon>
    </lineage>
</organism>
<accession>A0A5B9QKD3</accession>
<dbReference type="KEGG" id="bgok:Pr1d_48520"/>
<dbReference type="EMBL" id="CP042913">
    <property type="protein sequence ID" value="QEG37506.1"/>
    <property type="molecule type" value="Genomic_DNA"/>
</dbReference>
<feature type="domain" description="Retropepsin-like aspartic endopeptidase" evidence="1">
    <location>
        <begin position="152"/>
        <end position="270"/>
    </location>
</feature>
<name>A0A5B9QKD3_9BACT</name>
<evidence type="ECO:0000259" key="1">
    <source>
        <dbReference type="Pfam" id="PF05618"/>
    </source>
</evidence>
<proteinExistence type="predicted"/>
<dbReference type="Proteomes" id="UP000323917">
    <property type="component" value="Chromosome"/>
</dbReference>
<gene>
    <name evidence="2" type="ORF">Pr1d_48520</name>
</gene>
<dbReference type="PANTHER" id="PTHR38037:SF2">
    <property type="entry name" value="ATP-DEPENDENT ZINC PROTEASE DOMAIN-CONTAINING PROTEIN-RELATED"/>
    <property type="match status" value="1"/>
</dbReference>
<evidence type="ECO:0000313" key="2">
    <source>
        <dbReference type="EMBL" id="QEG37506.1"/>
    </source>
</evidence>
<dbReference type="InterPro" id="IPR008503">
    <property type="entry name" value="Asp_endopeptidase"/>
</dbReference>
<evidence type="ECO:0000313" key="3">
    <source>
        <dbReference type="Proteomes" id="UP000323917"/>
    </source>
</evidence>
<dbReference type="InterPro" id="IPR021109">
    <property type="entry name" value="Peptidase_aspartic_dom_sf"/>
</dbReference>
<dbReference type="SUPFAM" id="SSF50630">
    <property type="entry name" value="Acid proteases"/>
    <property type="match status" value="1"/>
</dbReference>
<keyword evidence="3" id="KW-1185">Reference proteome</keyword>
<dbReference type="PANTHER" id="PTHR38037">
    <property type="entry name" value="ZN_PROTEASE DOMAIN-CONTAINING PROTEIN"/>
    <property type="match status" value="1"/>
</dbReference>
<protein>
    <recommendedName>
        <fullName evidence="1">Retropepsin-like aspartic endopeptidase domain-containing protein</fullName>
    </recommendedName>
</protein>
<dbReference type="AlphaFoldDB" id="A0A5B9QKD3"/>
<reference evidence="2 3" key="1">
    <citation type="submission" date="2019-08" db="EMBL/GenBank/DDBJ databases">
        <title>Deep-cultivation of Planctomycetes and their phenomic and genomic characterization uncovers novel biology.</title>
        <authorList>
            <person name="Wiegand S."/>
            <person name="Jogler M."/>
            <person name="Boedeker C."/>
            <person name="Pinto D."/>
            <person name="Vollmers J."/>
            <person name="Rivas-Marin E."/>
            <person name="Kohn T."/>
            <person name="Peeters S.H."/>
            <person name="Heuer A."/>
            <person name="Rast P."/>
            <person name="Oberbeckmann S."/>
            <person name="Bunk B."/>
            <person name="Jeske O."/>
            <person name="Meyerdierks A."/>
            <person name="Storesund J.E."/>
            <person name="Kallscheuer N."/>
            <person name="Luecker S."/>
            <person name="Lage O.M."/>
            <person name="Pohl T."/>
            <person name="Merkel B.J."/>
            <person name="Hornburger P."/>
            <person name="Mueller R.-W."/>
            <person name="Bruemmer F."/>
            <person name="Labrenz M."/>
            <person name="Spormann A.M."/>
            <person name="Op den Camp H."/>
            <person name="Overmann J."/>
            <person name="Amann R."/>
            <person name="Jetten M.S.M."/>
            <person name="Mascher T."/>
            <person name="Medema M.H."/>
            <person name="Devos D.P."/>
            <person name="Kaster A.-K."/>
            <person name="Ovreas L."/>
            <person name="Rohde M."/>
            <person name="Galperin M.Y."/>
            <person name="Jogler C."/>
        </authorList>
    </citation>
    <scope>NUCLEOTIDE SEQUENCE [LARGE SCALE GENOMIC DNA]</scope>
    <source>
        <strain evidence="2 3">Pr1d</strain>
    </source>
</reference>
<dbReference type="Gene3D" id="2.40.70.10">
    <property type="entry name" value="Acid Proteases"/>
    <property type="match status" value="1"/>
</dbReference>
<sequence length="280" mass="30681">MVKGLKSLQNGDIGTNRTIFPGVCIWCNSFQAKGLRFLVVLAWHNFFLRICNTCNFTTHNCTGVVTSPARMTPNFVLPHANGEKSVKSAKPLLLCLVVISSAVGLHQYHSSDSVAKNFSPESISLTTVSLGDKSVRLIGPVAPVAENVSGLVFKARVDTGASRCSLHVAEWEIEDADAEMSANVGKTIRFRLVNRQGDSQWVTRQIAEVDLVRTSEAEEMRYLVPLSLSYQGVEREVLVSLNDRSKMNFAMLLGRNYLAGEFVVDVSREEADGSLFAGNP</sequence>